<organism evidence="2 3">
    <name type="scientific">Bradyrhizobium barranii</name>
    <dbReference type="NCBI Taxonomy" id="2992140"/>
    <lineage>
        <taxon>Bacteria</taxon>
        <taxon>Pseudomonadati</taxon>
        <taxon>Pseudomonadota</taxon>
        <taxon>Alphaproteobacteria</taxon>
        <taxon>Hyphomicrobiales</taxon>
        <taxon>Nitrobacteraceae</taxon>
        <taxon>Bradyrhizobium</taxon>
    </lineage>
</organism>
<keyword evidence="1" id="KW-0472">Membrane</keyword>
<accession>A0ABY3R1Y0</accession>
<name>A0ABY3R1Y0_9BRAD</name>
<evidence type="ECO:0000313" key="3">
    <source>
        <dbReference type="Proteomes" id="UP001430990"/>
    </source>
</evidence>
<dbReference type="InterPro" id="IPR007251">
    <property type="entry name" value="Iron_permease_Fet4"/>
</dbReference>
<keyword evidence="1" id="KW-0812">Transmembrane</keyword>
<protein>
    <submittedName>
        <fullName evidence="2">Low affinity iron permease family protein</fullName>
    </submittedName>
</protein>
<gene>
    <name evidence="2" type="ORF">BjapCC829_46470</name>
</gene>
<dbReference type="Pfam" id="PF04120">
    <property type="entry name" value="Iron_permease"/>
    <property type="match status" value="1"/>
</dbReference>
<sequence>MRGWLTKVGVATSRPAAFVVFLAYGACWLVLGSGLEWHSMATLATWGMTLLIQRAEHRDTQAIHAKLDELLKAVGDADADLMDVDKKDAEEVEQERAHVQAS</sequence>
<reference evidence="2" key="1">
    <citation type="submission" date="2021-11" db="EMBL/GenBank/DDBJ databases">
        <title>Australian commercial rhizobial inoculants.</title>
        <authorList>
            <person name="Kohlmeier M.G."/>
            <person name="O'Hara G.W."/>
            <person name="Colombi E."/>
            <person name="Ramsay J.P."/>
            <person name="Terpolilli J."/>
        </authorList>
    </citation>
    <scope>NUCLEOTIDE SEQUENCE</scope>
    <source>
        <strain evidence="2">CC829</strain>
        <plasmid evidence="2">pCC829_1</plasmid>
    </source>
</reference>
<dbReference type="EMBL" id="CP088101">
    <property type="protein sequence ID" value="UFW91918.1"/>
    <property type="molecule type" value="Genomic_DNA"/>
</dbReference>
<keyword evidence="1" id="KW-1133">Transmembrane helix</keyword>
<dbReference type="Proteomes" id="UP001430990">
    <property type="component" value="Plasmid pCC829_1"/>
</dbReference>
<dbReference type="RefSeq" id="WP_231145763.1">
    <property type="nucleotide sequence ID" value="NZ_CP088101.1"/>
</dbReference>
<keyword evidence="3" id="KW-1185">Reference proteome</keyword>
<evidence type="ECO:0000313" key="2">
    <source>
        <dbReference type="EMBL" id="UFW91918.1"/>
    </source>
</evidence>
<keyword evidence="2" id="KW-0614">Plasmid</keyword>
<evidence type="ECO:0000256" key="1">
    <source>
        <dbReference type="SAM" id="Phobius"/>
    </source>
</evidence>
<proteinExistence type="predicted"/>
<geneLocation type="plasmid" evidence="2 3">
    <name>pCC829_1</name>
</geneLocation>
<feature type="transmembrane region" description="Helical" evidence="1">
    <location>
        <begin position="12"/>
        <end position="31"/>
    </location>
</feature>